<comment type="caution">
    <text evidence="2">The sequence shown here is derived from an EMBL/GenBank/DDBJ whole genome shotgun (WGS) entry which is preliminary data.</text>
</comment>
<reference evidence="2 3" key="1">
    <citation type="submission" date="2023-08" db="EMBL/GenBank/DDBJ databases">
        <title>A Necator americanus chromosomal reference genome.</title>
        <authorList>
            <person name="Ilik V."/>
            <person name="Petrzelkova K.J."/>
            <person name="Pardy F."/>
            <person name="Fuh T."/>
            <person name="Niatou-Singa F.S."/>
            <person name="Gouil Q."/>
            <person name="Baker L."/>
            <person name="Ritchie M.E."/>
            <person name="Jex A.R."/>
            <person name="Gazzola D."/>
            <person name="Li H."/>
            <person name="Toshio Fujiwara R."/>
            <person name="Zhan B."/>
            <person name="Aroian R.V."/>
            <person name="Pafco B."/>
            <person name="Schwarz E.M."/>
        </authorList>
    </citation>
    <scope>NUCLEOTIDE SEQUENCE [LARGE SCALE GENOMIC DNA]</scope>
    <source>
        <strain evidence="2 3">Aroian</strain>
        <tissue evidence="2">Whole animal</tissue>
    </source>
</reference>
<evidence type="ECO:0000313" key="3">
    <source>
        <dbReference type="Proteomes" id="UP001303046"/>
    </source>
</evidence>
<feature type="region of interest" description="Disordered" evidence="1">
    <location>
        <begin position="22"/>
        <end position="41"/>
    </location>
</feature>
<protein>
    <submittedName>
        <fullName evidence="2">Uncharacterized protein</fullName>
    </submittedName>
</protein>
<dbReference type="EMBL" id="JAVFWL010000002">
    <property type="protein sequence ID" value="KAK6737354.1"/>
    <property type="molecule type" value="Genomic_DNA"/>
</dbReference>
<proteinExistence type="predicted"/>
<keyword evidence="3" id="KW-1185">Reference proteome</keyword>
<dbReference type="Proteomes" id="UP001303046">
    <property type="component" value="Unassembled WGS sequence"/>
</dbReference>
<gene>
    <name evidence="2" type="primary">Necator_chrII.g7618</name>
    <name evidence="2" type="ORF">RB195_019824</name>
</gene>
<accession>A0ABR1CGP2</accession>
<name>A0ABR1CGP2_NECAM</name>
<sequence length="85" mass="9702">MCQKKEAWAPLARDRNKWKDYLRRSTSSKNDGSQDDQGEGDSYAVAVASQNTLKIVSKLVNVLLYVCFRDDVVVESFLSQETREI</sequence>
<organism evidence="2 3">
    <name type="scientific">Necator americanus</name>
    <name type="common">Human hookworm</name>
    <dbReference type="NCBI Taxonomy" id="51031"/>
    <lineage>
        <taxon>Eukaryota</taxon>
        <taxon>Metazoa</taxon>
        <taxon>Ecdysozoa</taxon>
        <taxon>Nematoda</taxon>
        <taxon>Chromadorea</taxon>
        <taxon>Rhabditida</taxon>
        <taxon>Rhabditina</taxon>
        <taxon>Rhabditomorpha</taxon>
        <taxon>Strongyloidea</taxon>
        <taxon>Ancylostomatidae</taxon>
        <taxon>Bunostominae</taxon>
        <taxon>Necator</taxon>
    </lineage>
</organism>
<evidence type="ECO:0000256" key="1">
    <source>
        <dbReference type="SAM" id="MobiDB-lite"/>
    </source>
</evidence>
<evidence type="ECO:0000313" key="2">
    <source>
        <dbReference type="EMBL" id="KAK6737354.1"/>
    </source>
</evidence>